<protein>
    <submittedName>
        <fullName evidence="2">Uncharacterized protein</fullName>
    </submittedName>
</protein>
<name>A0A4Y2NH50_ARAVE</name>
<proteinExistence type="predicted"/>
<evidence type="ECO:0000256" key="1">
    <source>
        <dbReference type="SAM" id="MobiDB-lite"/>
    </source>
</evidence>
<evidence type="ECO:0000313" key="3">
    <source>
        <dbReference type="EMBL" id="GBN38130.1"/>
    </source>
</evidence>
<dbReference type="EMBL" id="BGPR01009119">
    <property type="protein sequence ID" value="GBN38094.1"/>
    <property type="molecule type" value="Genomic_DNA"/>
</dbReference>
<accession>A0A4Y2NH50</accession>
<reference evidence="2 4" key="1">
    <citation type="journal article" date="2019" name="Sci. Rep.">
        <title>Orb-weaving spider Araneus ventricosus genome elucidates the spidroin gene catalogue.</title>
        <authorList>
            <person name="Kono N."/>
            <person name="Nakamura H."/>
            <person name="Ohtoshi R."/>
            <person name="Moran D.A.P."/>
            <person name="Shinohara A."/>
            <person name="Yoshida Y."/>
            <person name="Fujiwara M."/>
            <person name="Mori M."/>
            <person name="Tomita M."/>
            <person name="Arakawa K."/>
        </authorList>
    </citation>
    <scope>NUCLEOTIDE SEQUENCE [LARGE SCALE GENOMIC DNA]</scope>
</reference>
<feature type="region of interest" description="Disordered" evidence="1">
    <location>
        <begin position="40"/>
        <end position="64"/>
    </location>
</feature>
<dbReference type="AlphaFoldDB" id="A0A4Y2NH50"/>
<organism evidence="2 4">
    <name type="scientific">Araneus ventricosus</name>
    <name type="common">Orbweaver spider</name>
    <name type="synonym">Epeira ventricosa</name>
    <dbReference type="NCBI Taxonomy" id="182803"/>
    <lineage>
        <taxon>Eukaryota</taxon>
        <taxon>Metazoa</taxon>
        <taxon>Ecdysozoa</taxon>
        <taxon>Arthropoda</taxon>
        <taxon>Chelicerata</taxon>
        <taxon>Arachnida</taxon>
        <taxon>Araneae</taxon>
        <taxon>Araneomorphae</taxon>
        <taxon>Entelegynae</taxon>
        <taxon>Araneoidea</taxon>
        <taxon>Araneidae</taxon>
        <taxon>Araneus</taxon>
    </lineage>
</organism>
<keyword evidence="4" id="KW-1185">Reference proteome</keyword>
<sequence>MLAEWSHTPTVLGISTGKSLLESDQVNVEATLGNHHTRLFVPRISPPGAGSDSDKEAADMSYDHQQMKRSAPLNFWKIDDIMPIPQQLLTKRNLQKS</sequence>
<evidence type="ECO:0000313" key="2">
    <source>
        <dbReference type="EMBL" id="GBN38094.1"/>
    </source>
</evidence>
<dbReference type="Proteomes" id="UP000499080">
    <property type="component" value="Unassembled WGS sequence"/>
</dbReference>
<evidence type="ECO:0000313" key="4">
    <source>
        <dbReference type="Proteomes" id="UP000499080"/>
    </source>
</evidence>
<comment type="caution">
    <text evidence="2">The sequence shown here is derived from an EMBL/GenBank/DDBJ whole genome shotgun (WGS) entry which is preliminary data.</text>
</comment>
<feature type="compositionally biased region" description="Basic and acidic residues" evidence="1">
    <location>
        <begin position="52"/>
        <end position="64"/>
    </location>
</feature>
<dbReference type="EMBL" id="BGPR01009125">
    <property type="protein sequence ID" value="GBN38130.1"/>
    <property type="molecule type" value="Genomic_DNA"/>
</dbReference>
<gene>
    <name evidence="2" type="ORF">AVEN_156556_1</name>
    <name evidence="3" type="ORF">AVEN_215243_1</name>
</gene>